<dbReference type="RefSeq" id="WP_094305263.1">
    <property type="nucleotide sequence ID" value="NZ_NOWT01000021.1"/>
</dbReference>
<geneLocation type="plasmid" evidence="1">
    <name>unnamed</name>
</geneLocation>
<organism evidence="1 2">
    <name type="scientific">Azospirillum brasilense</name>
    <dbReference type="NCBI Taxonomy" id="192"/>
    <lineage>
        <taxon>Bacteria</taxon>
        <taxon>Pseudomonadati</taxon>
        <taxon>Pseudomonadota</taxon>
        <taxon>Alphaproteobacteria</taxon>
        <taxon>Rhodospirillales</taxon>
        <taxon>Azospirillaceae</taxon>
        <taxon>Azospirillum</taxon>
    </lineage>
</organism>
<evidence type="ECO:0008006" key="3">
    <source>
        <dbReference type="Google" id="ProtNLM"/>
    </source>
</evidence>
<name>A0A235HBC2_AZOBR</name>
<comment type="caution">
    <text evidence="1">The sequence shown here is derived from an EMBL/GenBank/DDBJ whole genome shotgun (WGS) entry which is preliminary data.</text>
</comment>
<dbReference type="Proteomes" id="UP000215367">
    <property type="component" value="Unassembled WGS sequence"/>
</dbReference>
<gene>
    <name evidence="1" type="ORF">CHT98_20100</name>
</gene>
<protein>
    <recommendedName>
        <fullName evidence="3">Tail terminator</fullName>
    </recommendedName>
</protein>
<keyword evidence="1" id="KW-0614">Plasmid</keyword>
<dbReference type="AlphaFoldDB" id="A0A235HBC2"/>
<evidence type="ECO:0000313" key="1">
    <source>
        <dbReference type="EMBL" id="OYD82505.1"/>
    </source>
</evidence>
<dbReference type="EMBL" id="NOWT01000021">
    <property type="protein sequence ID" value="OYD82505.1"/>
    <property type="molecule type" value="Genomic_DNA"/>
</dbReference>
<sequence>MAISVREQVLTAFESLLGTVSARNVPGSFTVYRGRRKTVPEDSLPALVMRTSIVSQEQVSAGVVRNLERMTVAALVKAATDRALDQALSDLSAAIQQAVEADHTLGGIAVDTNLSEADQATAEDEGIGGVGEAFAAFTVEFWTRPGDPYTAAP</sequence>
<evidence type="ECO:0000313" key="2">
    <source>
        <dbReference type="Proteomes" id="UP000215367"/>
    </source>
</evidence>
<accession>A0A235HBC2</accession>
<proteinExistence type="predicted"/>
<reference evidence="1 2" key="1">
    <citation type="submission" date="2017-07" db="EMBL/GenBank/DDBJ databases">
        <title>Whole genome sequence of Azospirillum brasilense 2A1, a potential biofertilizer strain.</title>
        <authorList>
            <person name="Fontana C.A."/>
            <person name="Toffoli L.M."/>
            <person name="Salazar S.M."/>
            <person name="Puglisi E."/>
            <person name="Pedraza R."/>
            <person name="Bassi D."/>
            <person name="Cocconcelli P.S."/>
        </authorList>
    </citation>
    <scope>NUCLEOTIDE SEQUENCE [LARGE SCALE GENOMIC DNA]</scope>
    <source>
        <strain evidence="1 2">2A1</strain>
        <plasmid evidence="1">unnamed</plasmid>
    </source>
</reference>